<reference evidence="2" key="1">
    <citation type="journal article" date="2020" name="BMC Genomics">
        <title>Correction to: Identification and distribution of gene clusters required for synthesis of sphingolipid metabolism inhibitors in diverse species of the filamentous fungus Fusarium.</title>
        <authorList>
            <person name="Kim H.S."/>
            <person name="Lohmar J.M."/>
            <person name="Busman M."/>
            <person name="Brown D.W."/>
            <person name="Naumann T.A."/>
            <person name="Divon H.H."/>
            <person name="Lysoe E."/>
            <person name="Uhlig S."/>
            <person name="Proctor R.H."/>
        </authorList>
    </citation>
    <scope>NUCLEOTIDE SEQUENCE</scope>
    <source>
        <strain evidence="2">NRRL 22465</strain>
    </source>
</reference>
<proteinExistence type="predicted"/>
<dbReference type="AlphaFoldDB" id="A0A8H4UD59"/>
<feature type="chain" id="PRO_5034272400" evidence="1">
    <location>
        <begin position="17"/>
        <end position="341"/>
    </location>
</feature>
<comment type="caution">
    <text evidence="2">The sequence shown here is derived from an EMBL/GenBank/DDBJ whole genome shotgun (WGS) entry which is preliminary data.</text>
</comment>
<protein>
    <submittedName>
        <fullName evidence="2">Uncharacterized protein</fullName>
    </submittedName>
</protein>
<reference evidence="2" key="2">
    <citation type="submission" date="2020-05" db="EMBL/GenBank/DDBJ databases">
        <authorList>
            <person name="Kim H.-S."/>
            <person name="Proctor R.H."/>
            <person name="Brown D.W."/>
        </authorList>
    </citation>
    <scope>NUCLEOTIDE SEQUENCE</scope>
    <source>
        <strain evidence="2">NRRL 22465</strain>
    </source>
</reference>
<name>A0A8H4UD59_9HYPO</name>
<evidence type="ECO:0000256" key="1">
    <source>
        <dbReference type="SAM" id="SignalP"/>
    </source>
</evidence>
<sequence>MLNLLVLALAFGQVDCLVARASRSTDNNAEKLFVKDGKDGSFKPYKSFDYKSWVPNTDLYNGIPMVEKTVMVKGEKLVYQDFNISALGEEDFKNHYMNLPEFHDAKGKFIPTNDQVKAYQFSLATFEEDADAKFALPGHLLSKRDWPSSCFDDQRQHCAPSCINHISRGVRQSVNDNVYGAYHYVSGAQCGSGSISKTVTVTHTSSVTLGGYAQIPGFGKGWTKVVSTFFSTFGFSPSKSPDSVSTGLTYAGTCGPFNVCFLWERPHFQVDKGVIVTHNVDIKTNKACSAPVVTPYESHIMHDDQDPGGAASHGICHSMGYHGCGSKVVPSKDLPRCPGNF</sequence>
<keyword evidence="1" id="KW-0732">Signal</keyword>
<organism evidence="2 3">
    <name type="scientific">Fusarium zealandicum</name>
    <dbReference type="NCBI Taxonomy" id="1053134"/>
    <lineage>
        <taxon>Eukaryota</taxon>
        <taxon>Fungi</taxon>
        <taxon>Dikarya</taxon>
        <taxon>Ascomycota</taxon>
        <taxon>Pezizomycotina</taxon>
        <taxon>Sordariomycetes</taxon>
        <taxon>Hypocreomycetidae</taxon>
        <taxon>Hypocreales</taxon>
        <taxon>Nectriaceae</taxon>
        <taxon>Fusarium</taxon>
        <taxon>Fusarium staphyleae species complex</taxon>
    </lineage>
</organism>
<feature type="signal peptide" evidence="1">
    <location>
        <begin position="1"/>
        <end position="16"/>
    </location>
</feature>
<evidence type="ECO:0000313" key="3">
    <source>
        <dbReference type="Proteomes" id="UP000635477"/>
    </source>
</evidence>
<dbReference type="OrthoDB" id="4814580at2759"/>
<dbReference type="Proteomes" id="UP000635477">
    <property type="component" value="Unassembled WGS sequence"/>
</dbReference>
<gene>
    <name evidence="2" type="ORF">FZEAL_9034</name>
</gene>
<dbReference type="EMBL" id="JABEYC010000813">
    <property type="protein sequence ID" value="KAF4974014.1"/>
    <property type="molecule type" value="Genomic_DNA"/>
</dbReference>
<keyword evidence="3" id="KW-1185">Reference proteome</keyword>
<accession>A0A8H4UD59</accession>
<evidence type="ECO:0000313" key="2">
    <source>
        <dbReference type="EMBL" id="KAF4974014.1"/>
    </source>
</evidence>